<dbReference type="InterPro" id="IPR052040">
    <property type="entry name" value="GTPase/Isobutyryl-CoA_mutase"/>
</dbReference>
<dbReference type="Proteomes" id="UP000012063">
    <property type="component" value="Unassembled WGS sequence"/>
</dbReference>
<dbReference type="Pfam" id="PF03308">
    <property type="entry name" value="MeaB"/>
    <property type="match status" value="1"/>
</dbReference>
<reference evidence="7" key="1">
    <citation type="journal article" date="2013" name="Genome Announc.">
        <title>Genome Sequence of Halanaerobium saccharolyticum subsp. saccharolyticum Strain DSM 6643T, a Halophilic Hydrogen-Producing Bacterium.</title>
        <authorList>
            <person name="Kivisto A."/>
            <person name="Larjo A."/>
            <person name="Ciranna A."/>
            <person name="Santala V."/>
            <person name="Roos C."/>
            <person name="Karp M."/>
        </authorList>
    </citation>
    <scope>NUCLEOTIDE SEQUENCE [LARGE SCALE GENOMIC DNA]</scope>
    <source>
        <strain evidence="7">DSM 6643</strain>
    </source>
</reference>
<dbReference type="EMBL" id="CAUI01000021">
    <property type="protein sequence ID" value="CCU80217.1"/>
    <property type="molecule type" value="Genomic_DNA"/>
</dbReference>
<comment type="caution">
    <text evidence="6">The sequence shown here is derived from an EMBL/GenBank/DDBJ whole genome shotgun (WGS) entry which is preliminary data.</text>
</comment>
<sequence>MSRKKDKLFSQNLKEFINAIRAGKEKETARSISLLENKDPLSIEIMKQFYQSYNKPYIIGITGPAGSGKSSLLNLMLKELSEKTEEKIAVIAVDPTSQKSGGAFLGDRIRMRKLINNQNIFIRSMASRVSFGGVNTAVYDTAVILAAAGYQKIIIETVGVGQTEIDIVSLADTTLVVTVPEVGDDIQIFKSELMEVGDIFILNKSDLPQAARMEVLIKSLFSLKKEDDSNIAKNKKSENEWQNVLLKTSALNNQGIDILVKEIENHYNYLKRNDILENNKKDQLKKHLFNLLQLKITAKLLSKFNQKQNLEKKLARILRGETTPYQVVEQFIDNNLKI</sequence>
<dbReference type="eggNOG" id="COG1703">
    <property type="taxonomic scope" value="Bacteria"/>
</dbReference>
<dbReference type="InParanoid" id="M5E2H9"/>
<evidence type="ECO:0000256" key="4">
    <source>
        <dbReference type="ARBA" id="ARBA00023134"/>
    </source>
</evidence>
<keyword evidence="3" id="KW-0378">Hydrolase</keyword>
<keyword evidence="5" id="KW-0143">Chaperone</keyword>
<dbReference type="SUPFAM" id="SSF52540">
    <property type="entry name" value="P-loop containing nucleoside triphosphate hydrolases"/>
    <property type="match status" value="1"/>
</dbReference>
<dbReference type="Gene3D" id="3.40.50.300">
    <property type="entry name" value="P-loop containing nucleotide triphosphate hydrolases"/>
    <property type="match status" value="1"/>
</dbReference>
<dbReference type="PANTHER" id="PTHR43087">
    <property type="entry name" value="LYSINE/ARGININE/ORNITHINE TRANSPORT SYSTEM KINASE"/>
    <property type="match status" value="1"/>
</dbReference>
<dbReference type="AlphaFoldDB" id="M5E2H9"/>
<name>M5E2H9_9FIRM</name>
<dbReference type="STRING" id="1293054.HSACCH_01939"/>
<evidence type="ECO:0000256" key="1">
    <source>
        <dbReference type="ARBA" id="ARBA00009625"/>
    </source>
</evidence>
<dbReference type="OrthoDB" id="9778292at2"/>
<keyword evidence="7" id="KW-1185">Reference proteome</keyword>
<gene>
    <name evidence="6" type="ORF">HSACCH_01939</name>
</gene>
<evidence type="ECO:0000256" key="3">
    <source>
        <dbReference type="ARBA" id="ARBA00022801"/>
    </source>
</evidence>
<comment type="similarity">
    <text evidence="1">Belongs to the SIMIBI class G3E GTPase family. ArgK/MeaB subfamily.</text>
</comment>
<keyword evidence="4" id="KW-0342">GTP-binding</keyword>
<keyword evidence="6" id="KW-0808">Transferase</keyword>
<dbReference type="GO" id="GO:0016301">
    <property type="term" value="F:kinase activity"/>
    <property type="evidence" value="ECO:0007669"/>
    <property type="project" value="UniProtKB-KW"/>
</dbReference>
<dbReference type="GO" id="GO:0005525">
    <property type="term" value="F:GTP binding"/>
    <property type="evidence" value="ECO:0007669"/>
    <property type="project" value="UniProtKB-KW"/>
</dbReference>
<organism evidence="6 7">
    <name type="scientific">Halanaerobium saccharolyticum subsp. saccharolyticum DSM 6643</name>
    <dbReference type="NCBI Taxonomy" id="1293054"/>
    <lineage>
        <taxon>Bacteria</taxon>
        <taxon>Bacillati</taxon>
        <taxon>Bacillota</taxon>
        <taxon>Clostridia</taxon>
        <taxon>Halanaerobiales</taxon>
        <taxon>Halanaerobiaceae</taxon>
        <taxon>Halanaerobium</taxon>
    </lineage>
</organism>
<evidence type="ECO:0000256" key="2">
    <source>
        <dbReference type="ARBA" id="ARBA00022741"/>
    </source>
</evidence>
<accession>M5E2H9</accession>
<evidence type="ECO:0000313" key="7">
    <source>
        <dbReference type="Proteomes" id="UP000012063"/>
    </source>
</evidence>
<evidence type="ECO:0000313" key="6">
    <source>
        <dbReference type="EMBL" id="CCU80217.1"/>
    </source>
</evidence>
<dbReference type="InterPro" id="IPR027417">
    <property type="entry name" value="P-loop_NTPase"/>
</dbReference>
<keyword evidence="6" id="KW-0418">Kinase</keyword>
<evidence type="ECO:0000256" key="5">
    <source>
        <dbReference type="ARBA" id="ARBA00023186"/>
    </source>
</evidence>
<proteinExistence type="inferred from homology"/>
<dbReference type="InterPro" id="IPR005129">
    <property type="entry name" value="GTPase_ArgK"/>
</dbReference>
<protein>
    <submittedName>
        <fullName evidence="6">Putative periplasmic protein kinase ArgK and related GTPases of G3E family</fullName>
    </submittedName>
</protein>
<dbReference type="RefSeq" id="WP_005489539.1">
    <property type="nucleotide sequence ID" value="NZ_CAUI01000021.1"/>
</dbReference>
<dbReference type="PANTHER" id="PTHR43087:SF1">
    <property type="entry name" value="LAO_AO TRANSPORT SYSTEM ATPASE"/>
    <property type="match status" value="1"/>
</dbReference>
<dbReference type="GO" id="GO:0003924">
    <property type="term" value="F:GTPase activity"/>
    <property type="evidence" value="ECO:0007669"/>
    <property type="project" value="InterPro"/>
</dbReference>
<dbReference type="NCBIfam" id="TIGR00750">
    <property type="entry name" value="lao"/>
    <property type="match status" value="1"/>
</dbReference>
<keyword evidence="2" id="KW-0547">Nucleotide-binding</keyword>